<evidence type="ECO:0000259" key="4">
    <source>
        <dbReference type="PROSITE" id="PS50887"/>
    </source>
</evidence>
<protein>
    <submittedName>
        <fullName evidence="5">Diguanylate cyclase</fullName>
    </submittedName>
</protein>
<feature type="domain" description="EAL" evidence="3">
    <location>
        <begin position="426"/>
        <end position="677"/>
    </location>
</feature>
<dbReference type="PROSITE" id="PS50883">
    <property type="entry name" value="EAL"/>
    <property type="match status" value="1"/>
</dbReference>
<keyword evidence="2" id="KW-0472">Membrane</keyword>
<dbReference type="PROSITE" id="PS50887">
    <property type="entry name" value="GGDEF"/>
    <property type="match status" value="1"/>
</dbReference>
<dbReference type="Gene3D" id="3.30.70.270">
    <property type="match status" value="1"/>
</dbReference>
<evidence type="ECO:0000256" key="1">
    <source>
        <dbReference type="SAM" id="MobiDB-lite"/>
    </source>
</evidence>
<dbReference type="Pfam" id="PF00563">
    <property type="entry name" value="EAL"/>
    <property type="match status" value="1"/>
</dbReference>
<keyword evidence="6" id="KW-1185">Reference proteome</keyword>
<feature type="compositionally biased region" description="Basic and acidic residues" evidence="1">
    <location>
        <begin position="681"/>
        <end position="695"/>
    </location>
</feature>
<evidence type="ECO:0000259" key="3">
    <source>
        <dbReference type="PROSITE" id="PS50883"/>
    </source>
</evidence>
<accession>A0A1U7JL06</accession>
<feature type="domain" description="GGDEF" evidence="4">
    <location>
        <begin position="285"/>
        <end position="417"/>
    </location>
</feature>
<feature type="region of interest" description="Disordered" evidence="1">
    <location>
        <begin position="671"/>
        <end position="695"/>
    </location>
</feature>
<dbReference type="InterPro" id="IPR035919">
    <property type="entry name" value="EAL_sf"/>
</dbReference>
<keyword evidence="2" id="KW-1133">Transmembrane helix</keyword>
<dbReference type="PANTHER" id="PTHR44757">
    <property type="entry name" value="DIGUANYLATE CYCLASE DGCP"/>
    <property type="match status" value="1"/>
</dbReference>
<keyword evidence="2" id="KW-0812">Transmembrane</keyword>
<gene>
    <name evidence="5" type="ORF">A3843_03555</name>
</gene>
<feature type="transmembrane region" description="Helical" evidence="2">
    <location>
        <begin position="214"/>
        <end position="238"/>
    </location>
</feature>
<dbReference type="CDD" id="cd01948">
    <property type="entry name" value="EAL"/>
    <property type="match status" value="1"/>
</dbReference>
<dbReference type="Pfam" id="PF00990">
    <property type="entry name" value="GGDEF"/>
    <property type="match status" value="1"/>
</dbReference>
<dbReference type="SUPFAM" id="SSF55073">
    <property type="entry name" value="Nucleotide cyclase"/>
    <property type="match status" value="1"/>
</dbReference>
<dbReference type="InterPro" id="IPR000160">
    <property type="entry name" value="GGDEF_dom"/>
</dbReference>
<name>A0A1U7JL06_9HYPH</name>
<comment type="caution">
    <text evidence="5">The sequence shown here is derived from an EMBL/GenBank/DDBJ whole genome shotgun (WGS) entry which is preliminary data.</text>
</comment>
<proteinExistence type="predicted"/>
<dbReference type="AlphaFoldDB" id="A0A1U7JL06"/>
<sequence>MLEASTKFKRLRYSLCILAGFLLLALAFFIVNRSVLYITFRAEAQQNADRLTRELTIQHQLVTRTQRKGLHSQPETPLGLRGTKDQTIPWPERLHENAQLIDANAASMIADDLANRFPVNWLICVDKHGRILSVFPEEMPKYQAEQLLQQNTHPDTWNRSVQTGEITFASQFSYFGWGTPDFTAIVPHKIDGEVLYTFILSAEPKVTRQTVLNAVAVATAGGFLVVLIAGASVAALLWRNLKERWQTTKTIRFLAHNDPLTHLPNRALFHEQLTNTLRKASITAADIYVIAVDVDKFKEINDTHGHAAGDVFLQVIADRLRLVFDTHLVARLSGDEFAVMVEDVTSDHEVTLLVERLMSAIKPPCHIEGKNLDISLSLGIAKATDAAWRTSRLLHCADMALYRTKTTGRSGFTWYEPSMDEDLQRRKILEAEMRKALKEDGFSVQYQAQVSLSDKKLKGFEALLRWNHPDRGWISPDVFIPLAEDTGLIEQLGEYVLRKACADAASWADPTLKVAVNFSPSQFKTGEIEQKIDSALRAAQLSPDRLEIEITENLLIKNTQSVVSSLTRIRQMGVSVAMDDFGTGYSSLSYLSKFPFDKIKIDRTFIRNLGTDAHTDAIVASIIGLGRSLDVLITAEGVENESQRQILRAAGCDLVQGFLFGRPRVVDPRHPFEGVDCLQNRPEKPAEDRSERVTS</sequence>
<dbReference type="CDD" id="cd01949">
    <property type="entry name" value="GGDEF"/>
    <property type="match status" value="1"/>
</dbReference>
<dbReference type="InterPro" id="IPR052155">
    <property type="entry name" value="Biofilm_reg_signaling"/>
</dbReference>
<dbReference type="STRING" id="197461.A3843_03555"/>
<dbReference type="EMBL" id="LVVZ01000005">
    <property type="protein sequence ID" value="OKL45409.1"/>
    <property type="molecule type" value="Genomic_DNA"/>
</dbReference>
<dbReference type="InterPro" id="IPR001633">
    <property type="entry name" value="EAL_dom"/>
</dbReference>
<dbReference type="Gene3D" id="3.20.20.450">
    <property type="entry name" value="EAL domain"/>
    <property type="match status" value="1"/>
</dbReference>
<reference evidence="5 6" key="1">
    <citation type="submission" date="2016-03" db="EMBL/GenBank/DDBJ databases">
        <title>Genome sequence of Nesiotobacter sp. nov., a moderately halophilic alphaproteobacterium isolated from the Yellow Sea, China.</title>
        <authorList>
            <person name="Zhang G."/>
            <person name="Zhang R."/>
        </authorList>
    </citation>
    <scope>NUCLEOTIDE SEQUENCE [LARGE SCALE GENOMIC DNA]</scope>
    <source>
        <strain evidence="5 6">WB1-6</strain>
    </source>
</reference>
<dbReference type="SMART" id="SM00267">
    <property type="entry name" value="GGDEF"/>
    <property type="match status" value="1"/>
</dbReference>
<dbReference type="SUPFAM" id="SSF141868">
    <property type="entry name" value="EAL domain-like"/>
    <property type="match status" value="1"/>
</dbReference>
<dbReference type="NCBIfam" id="TIGR00254">
    <property type="entry name" value="GGDEF"/>
    <property type="match status" value="1"/>
</dbReference>
<evidence type="ECO:0000313" key="6">
    <source>
        <dbReference type="Proteomes" id="UP000185783"/>
    </source>
</evidence>
<dbReference type="InterPro" id="IPR029787">
    <property type="entry name" value="Nucleotide_cyclase"/>
</dbReference>
<evidence type="ECO:0000313" key="5">
    <source>
        <dbReference type="EMBL" id="OKL45409.1"/>
    </source>
</evidence>
<dbReference type="PANTHER" id="PTHR44757:SF2">
    <property type="entry name" value="BIOFILM ARCHITECTURE MAINTENANCE PROTEIN MBAA"/>
    <property type="match status" value="1"/>
</dbReference>
<organism evidence="5 6">
    <name type="scientific">Pseudovibrio exalbescens</name>
    <dbReference type="NCBI Taxonomy" id="197461"/>
    <lineage>
        <taxon>Bacteria</taxon>
        <taxon>Pseudomonadati</taxon>
        <taxon>Pseudomonadota</taxon>
        <taxon>Alphaproteobacteria</taxon>
        <taxon>Hyphomicrobiales</taxon>
        <taxon>Stappiaceae</taxon>
        <taxon>Pseudovibrio</taxon>
    </lineage>
</organism>
<dbReference type="InterPro" id="IPR043128">
    <property type="entry name" value="Rev_trsase/Diguanyl_cyclase"/>
</dbReference>
<dbReference type="SMART" id="SM00052">
    <property type="entry name" value="EAL"/>
    <property type="match status" value="1"/>
</dbReference>
<dbReference type="RefSeq" id="WP_051268708.1">
    <property type="nucleotide sequence ID" value="NZ_LVVZ01000005.1"/>
</dbReference>
<evidence type="ECO:0000256" key="2">
    <source>
        <dbReference type="SAM" id="Phobius"/>
    </source>
</evidence>
<dbReference type="Proteomes" id="UP000185783">
    <property type="component" value="Unassembled WGS sequence"/>
</dbReference>